<feature type="compositionally biased region" description="Basic residues" evidence="1">
    <location>
        <begin position="218"/>
        <end position="234"/>
    </location>
</feature>
<evidence type="ECO:0000313" key="2">
    <source>
        <dbReference type="Proteomes" id="UP000887565"/>
    </source>
</evidence>
<reference evidence="3" key="1">
    <citation type="submission" date="2022-11" db="UniProtKB">
        <authorList>
            <consortium name="WormBaseParasite"/>
        </authorList>
    </citation>
    <scope>IDENTIFICATION</scope>
</reference>
<dbReference type="Proteomes" id="UP000887565">
    <property type="component" value="Unplaced"/>
</dbReference>
<dbReference type="AlphaFoldDB" id="A0A915HL92"/>
<accession>A0A915HL92</accession>
<proteinExistence type="predicted"/>
<feature type="compositionally biased region" description="Pro residues" evidence="1">
    <location>
        <begin position="180"/>
        <end position="196"/>
    </location>
</feature>
<dbReference type="WBParaSite" id="nRc.2.0.1.t02112-RA">
    <property type="protein sequence ID" value="nRc.2.0.1.t02112-RA"/>
    <property type="gene ID" value="nRc.2.0.1.g02112"/>
</dbReference>
<organism evidence="2 3">
    <name type="scientific">Romanomermis culicivorax</name>
    <name type="common">Nematode worm</name>
    <dbReference type="NCBI Taxonomy" id="13658"/>
    <lineage>
        <taxon>Eukaryota</taxon>
        <taxon>Metazoa</taxon>
        <taxon>Ecdysozoa</taxon>
        <taxon>Nematoda</taxon>
        <taxon>Enoplea</taxon>
        <taxon>Dorylaimia</taxon>
        <taxon>Mermithida</taxon>
        <taxon>Mermithoidea</taxon>
        <taxon>Mermithidae</taxon>
        <taxon>Romanomermis</taxon>
    </lineage>
</organism>
<evidence type="ECO:0000256" key="1">
    <source>
        <dbReference type="SAM" id="MobiDB-lite"/>
    </source>
</evidence>
<protein>
    <submittedName>
        <fullName evidence="3">Uncharacterized protein</fullName>
    </submittedName>
</protein>
<keyword evidence="2" id="KW-1185">Reference proteome</keyword>
<feature type="region of interest" description="Disordered" evidence="1">
    <location>
        <begin position="180"/>
        <end position="248"/>
    </location>
</feature>
<evidence type="ECO:0000313" key="3">
    <source>
        <dbReference type="WBParaSite" id="nRc.2.0.1.t02112-RA"/>
    </source>
</evidence>
<name>A0A915HL92_ROMCU</name>
<feature type="compositionally biased region" description="Polar residues" evidence="1">
    <location>
        <begin position="201"/>
        <end position="210"/>
    </location>
</feature>
<sequence length="248" mass="26935">MDESTPIQPAGMDTETTTTTNQTLTDILQESMVDQSTSMDVVPIQTATMLPPTAQVVDPGIYLATRAVLPGPPIIATNAASRYSAPVCFSQHIISDTQWNMLAAALTAYHFPPPPLGMLFPEHHWMDYPDALKEEIQCILLSPTTLTAPVPQIAQTAPVIAQTAVQPPVTLLLPIAFQPPPVPQPPQPPTLVPPMAPVDVQTPQSPSTSVPAPDRHGQPIRKPGRYKHSVKPKQHLHEEATYQKSHKM</sequence>